<reference evidence="1 2" key="1">
    <citation type="submission" date="2019-05" db="EMBL/GenBank/DDBJ databases">
        <title>Another draft genome of Portunus trituberculatus and its Hox gene families provides insights of decapod evolution.</title>
        <authorList>
            <person name="Jeong J.-H."/>
            <person name="Song I."/>
            <person name="Kim S."/>
            <person name="Choi T."/>
            <person name="Kim D."/>
            <person name="Ryu S."/>
            <person name="Kim W."/>
        </authorList>
    </citation>
    <scope>NUCLEOTIDE SEQUENCE [LARGE SCALE GENOMIC DNA]</scope>
    <source>
        <tissue evidence="1">Muscle</tissue>
    </source>
</reference>
<keyword evidence="2" id="KW-1185">Reference proteome</keyword>
<dbReference type="AlphaFoldDB" id="A0A5B7EAH4"/>
<evidence type="ECO:0000313" key="1">
    <source>
        <dbReference type="EMBL" id="MPC31122.1"/>
    </source>
</evidence>
<evidence type="ECO:0000313" key="2">
    <source>
        <dbReference type="Proteomes" id="UP000324222"/>
    </source>
</evidence>
<proteinExistence type="predicted"/>
<name>A0A5B7EAH4_PORTR</name>
<sequence length="109" mass="12034">MEVLVSIFPAASLPLSTLNSMSPLGFIEILSFVRGVDLLVRQVEDAHGGEGRHQKDDIKPSVVFHFAGIWALFRDQCVLTLDVILSRSAKAILFFLLTITSMVCSSRRS</sequence>
<dbReference type="Proteomes" id="UP000324222">
    <property type="component" value="Unassembled WGS sequence"/>
</dbReference>
<gene>
    <name evidence="1" type="ORF">E2C01_024401</name>
</gene>
<organism evidence="1 2">
    <name type="scientific">Portunus trituberculatus</name>
    <name type="common">Swimming crab</name>
    <name type="synonym">Neptunus trituberculatus</name>
    <dbReference type="NCBI Taxonomy" id="210409"/>
    <lineage>
        <taxon>Eukaryota</taxon>
        <taxon>Metazoa</taxon>
        <taxon>Ecdysozoa</taxon>
        <taxon>Arthropoda</taxon>
        <taxon>Crustacea</taxon>
        <taxon>Multicrustacea</taxon>
        <taxon>Malacostraca</taxon>
        <taxon>Eumalacostraca</taxon>
        <taxon>Eucarida</taxon>
        <taxon>Decapoda</taxon>
        <taxon>Pleocyemata</taxon>
        <taxon>Brachyura</taxon>
        <taxon>Eubrachyura</taxon>
        <taxon>Portunoidea</taxon>
        <taxon>Portunidae</taxon>
        <taxon>Portuninae</taxon>
        <taxon>Portunus</taxon>
    </lineage>
</organism>
<accession>A0A5B7EAH4</accession>
<comment type="caution">
    <text evidence="1">The sequence shown here is derived from an EMBL/GenBank/DDBJ whole genome shotgun (WGS) entry which is preliminary data.</text>
</comment>
<dbReference type="EMBL" id="VSRR010002372">
    <property type="protein sequence ID" value="MPC31122.1"/>
    <property type="molecule type" value="Genomic_DNA"/>
</dbReference>
<protein>
    <submittedName>
        <fullName evidence="1">Uncharacterized protein</fullName>
    </submittedName>
</protein>